<evidence type="ECO:0000313" key="2">
    <source>
        <dbReference type="Proteomes" id="UP000828390"/>
    </source>
</evidence>
<name>A0A9D4IDJ8_DREPO</name>
<sequence length="112" mass="12717">MANETCRGKKSSYWNFLTKIEVCGKEKVKCNFTNLCATYKGGSTWTMANHIKMVHKSVGLDAAKTSADDSEKQQRKLTDFAKPTMTHQKWIVCREKLALMCARDLRPISIVN</sequence>
<dbReference type="Proteomes" id="UP000828390">
    <property type="component" value="Unassembled WGS sequence"/>
</dbReference>
<keyword evidence="2" id="KW-1185">Reference proteome</keyword>
<gene>
    <name evidence="1" type="ORF">DPMN_170822</name>
</gene>
<protein>
    <recommendedName>
        <fullName evidence="3">BED-type domain-containing protein</fullName>
    </recommendedName>
</protein>
<reference evidence="1" key="2">
    <citation type="submission" date="2020-11" db="EMBL/GenBank/DDBJ databases">
        <authorList>
            <person name="McCartney M.A."/>
            <person name="Auch B."/>
            <person name="Kono T."/>
            <person name="Mallez S."/>
            <person name="Becker A."/>
            <person name="Gohl D.M."/>
            <person name="Silverstein K.A.T."/>
            <person name="Koren S."/>
            <person name="Bechman K.B."/>
            <person name="Herman A."/>
            <person name="Abrahante J.E."/>
            <person name="Garbe J."/>
        </authorList>
    </citation>
    <scope>NUCLEOTIDE SEQUENCE</scope>
    <source>
        <strain evidence="1">Duluth1</strain>
        <tissue evidence="1">Whole animal</tissue>
    </source>
</reference>
<reference evidence="1" key="1">
    <citation type="journal article" date="2019" name="bioRxiv">
        <title>The Genome of the Zebra Mussel, Dreissena polymorpha: A Resource for Invasive Species Research.</title>
        <authorList>
            <person name="McCartney M.A."/>
            <person name="Auch B."/>
            <person name="Kono T."/>
            <person name="Mallez S."/>
            <person name="Zhang Y."/>
            <person name="Obille A."/>
            <person name="Becker A."/>
            <person name="Abrahante J.E."/>
            <person name="Garbe J."/>
            <person name="Badalamenti J.P."/>
            <person name="Herman A."/>
            <person name="Mangelson H."/>
            <person name="Liachko I."/>
            <person name="Sullivan S."/>
            <person name="Sone E.D."/>
            <person name="Koren S."/>
            <person name="Silverstein K.A.T."/>
            <person name="Beckman K.B."/>
            <person name="Gohl D.M."/>
        </authorList>
    </citation>
    <scope>NUCLEOTIDE SEQUENCE</scope>
    <source>
        <strain evidence="1">Duluth1</strain>
        <tissue evidence="1">Whole animal</tissue>
    </source>
</reference>
<evidence type="ECO:0008006" key="3">
    <source>
        <dbReference type="Google" id="ProtNLM"/>
    </source>
</evidence>
<comment type="caution">
    <text evidence="1">The sequence shown here is derived from an EMBL/GenBank/DDBJ whole genome shotgun (WGS) entry which is preliminary data.</text>
</comment>
<dbReference type="AlphaFoldDB" id="A0A9D4IDJ8"/>
<accession>A0A9D4IDJ8</accession>
<evidence type="ECO:0000313" key="1">
    <source>
        <dbReference type="EMBL" id="KAH3769549.1"/>
    </source>
</evidence>
<organism evidence="1 2">
    <name type="scientific">Dreissena polymorpha</name>
    <name type="common">Zebra mussel</name>
    <name type="synonym">Mytilus polymorpha</name>
    <dbReference type="NCBI Taxonomy" id="45954"/>
    <lineage>
        <taxon>Eukaryota</taxon>
        <taxon>Metazoa</taxon>
        <taxon>Spiralia</taxon>
        <taxon>Lophotrochozoa</taxon>
        <taxon>Mollusca</taxon>
        <taxon>Bivalvia</taxon>
        <taxon>Autobranchia</taxon>
        <taxon>Heteroconchia</taxon>
        <taxon>Euheterodonta</taxon>
        <taxon>Imparidentia</taxon>
        <taxon>Neoheterodontei</taxon>
        <taxon>Myida</taxon>
        <taxon>Dreissenoidea</taxon>
        <taxon>Dreissenidae</taxon>
        <taxon>Dreissena</taxon>
    </lineage>
</organism>
<dbReference type="EMBL" id="JAIWYP010000009">
    <property type="protein sequence ID" value="KAH3769549.1"/>
    <property type="molecule type" value="Genomic_DNA"/>
</dbReference>
<proteinExistence type="predicted"/>